<dbReference type="AlphaFoldDB" id="A0A3N1H3W0"/>
<evidence type="ECO:0000259" key="4">
    <source>
        <dbReference type="Pfam" id="PF22422"/>
    </source>
</evidence>
<keyword evidence="3" id="KW-0326">Glycosidase</keyword>
<name>A0A3N1H3W0_9PSEU</name>
<dbReference type="InterPro" id="IPR012341">
    <property type="entry name" value="6hp_glycosidase-like_sf"/>
</dbReference>
<evidence type="ECO:0000256" key="2">
    <source>
        <dbReference type="ARBA" id="ARBA00022801"/>
    </source>
</evidence>
<sequence>MDDFSVREIPFSCAGAWFGISAVVGLAEYAEDLHLVSHRNGMHAVLSLVPVPAGSEVAVEVNANPALLTWSAGRARVAAAFESPTALRISGDGLGLRIAAADDTLTPFTGTFFFHDPVTSSYVFTSYETGHRYRVTVLTGHREAAGDGALGVAERAVVVGGDGGEWELVVEEMTTTRGRYSTTTPFSDVVAGSRRSFERFVDEVAPWRSERTPAAELACYVLWSATVSPAGFLRRPAVLMSKNWMDKVWSWDHCFNALALAPGAPGLAWDQFQVVFDHQTPEGALPDSITHAEVLHNFVKPPIHGWAVTRLRSKLPDGIPAADLPLLYRQLEAWTTFWLDHRRAPGQPFPHYEHGNDSGWDNSTVFDEQRLVQSADLAAFLVVQMRELARLAVEIGDQAAATRWEREAAAMLDAMLTTLWDGSAFTSRALDGTSRTTASLLDLIPVVLGAALPPDVHAKLAEGIARHLTAVGPATERPDSPHYEADGYWRGPVWAPSTVLIEDGLRRGGAVDLADEVSARFRAVCEKSGFAENFDALTGEGLRDRAYTWTASAYLLLAADAESRLGERGGSLHEHPATPAG</sequence>
<proteinExistence type="inferred from homology"/>
<keyword evidence="6" id="KW-1185">Reference proteome</keyword>
<dbReference type="Pfam" id="PF22422">
    <property type="entry name" value="MGH1-like_GH"/>
    <property type="match status" value="1"/>
</dbReference>
<dbReference type="GO" id="GO:0009311">
    <property type="term" value="P:oligosaccharide metabolic process"/>
    <property type="evidence" value="ECO:0007669"/>
    <property type="project" value="InterPro"/>
</dbReference>
<gene>
    <name evidence="5" type="ORF">EDD40_2489</name>
</gene>
<dbReference type="Gene3D" id="1.50.10.10">
    <property type="match status" value="1"/>
</dbReference>
<protein>
    <submittedName>
        <fullName evidence="5">Trehalase</fullName>
    </submittedName>
</protein>
<organism evidence="5 6">
    <name type="scientific">Saccharothrix texasensis</name>
    <dbReference type="NCBI Taxonomy" id="103734"/>
    <lineage>
        <taxon>Bacteria</taxon>
        <taxon>Bacillati</taxon>
        <taxon>Actinomycetota</taxon>
        <taxon>Actinomycetes</taxon>
        <taxon>Pseudonocardiales</taxon>
        <taxon>Pseudonocardiaceae</taxon>
        <taxon>Saccharothrix</taxon>
    </lineage>
</organism>
<dbReference type="OrthoDB" id="9798687at2"/>
<dbReference type="GO" id="GO:0006487">
    <property type="term" value="P:protein N-linked glycosylation"/>
    <property type="evidence" value="ECO:0007669"/>
    <property type="project" value="TreeGrafter"/>
</dbReference>
<dbReference type="PANTHER" id="PTHR10412">
    <property type="entry name" value="MANNOSYL-OLIGOSACCHARIDE GLUCOSIDASE"/>
    <property type="match status" value="1"/>
</dbReference>
<dbReference type="SUPFAM" id="SSF48208">
    <property type="entry name" value="Six-hairpin glycosidases"/>
    <property type="match status" value="1"/>
</dbReference>
<dbReference type="GO" id="GO:0004573">
    <property type="term" value="F:Glc3Man9GlcNAc2 oligosaccharide glucosidase activity"/>
    <property type="evidence" value="ECO:0007669"/>
    <property type="project" value="InterPro"/>
</dbReference>
<reference evidence="5 6" key="1">
    <citation type="submission" date="2018-11" db="EMBL/GenBank/DDBJ databases">
        <title>Sequencing the genomes of 1000 actinobacteria strains.</title>
        <authorList>
            <person name="Klenk H.-P."/>
        </authorList>
    </citation>
    <scope>NUCLEOTIDE SEQUENCE [LARGE SCALE GENOMIC DNA]</scope>
    <source>
        <strain evidence="5 6">DSM 44231</strain>
    </source>
</reference>
<feature type="domain" description="Mannosylglycerate hydrolase MGH1-like glycoside hydrolase" evidence="4">
    <location>
        <begin position="247"/>
        <end position="550"/>
    </location>
</feature>
<comment type="caution">
    <text evidence="5">The sequence shown here is derived from an EMBL/GenBank/DDBJ whole genome shotgun (WGS) entry which is preliminary data.</text>
</comment>
<dbReference type="PANTHER" id="PTHR10412:SF11">
    <property type="entry name" value="MANNOSYL-OLIGOSACCHARIDE GLUCOSIDASE"/>
    <property type="match status" value="1"/>
</dbReference>
<dbReference type="EMBL" id="RJKM01000001">
    <property type="protein sequence ID" value="ROP37195.1"/>
    <property type="molecule type" value="Genomic_DNA"/>
</dbReference>
<dbReference type="InterPro" id="IPR004888">
    <property type="entry name" value="Glycoside_hydrolase_63"/>
</dbReference>
<accession>A0A3N1H3W0</accession>
<evidence type="ECO:0000256" key="1">
    <source>
        <dbReference type="ARBA" id="ARBA00010833"/>
    </source>
</evidence>
<keyword evidence="2" id="KW-0378">Hydrolase</keyword>
<evidence type="ECO:0000313" key="5">
    <source>
        <dbReference type="EMBL" id="ROP37195.1"/>
    </source>
</evidence>
<evidence type="ECO:0000313" key="6">
    <source>
        <dbReference type="Proteomes" id="UP000268727"/>
    </source>
</evidence>
<dbReference type="InterPro" id="IPR008928">
    <property type="entry name" value="6-hairpin_glycosidase_sf"/>
</dbReference>
<dbReference type="Proteomes" id="UP000268727">
    <property type="component" value="Unassembled WGS sequence"/>
</dbReference>
<comment type="similarity">
    <text evidence="1">Belongs to the glycosyl hydrolase 63 family.</text>
</comment>
<dbReference type="InterPro" id="IPR054491">
    <property type="entry name" value="MGH1-like_GH"/>
</dbReference>
<evidence type="ECO:0000256" key="3">
    <source>
        <dbReference type="ARBA" id="ARBA00023295"/>
    </source>
</evidence>